<dbReference type="PROSITE" id="PS51272">
    <property type="entry name" value="SLH"/>
    <property type="match status" value="3"/>
</dbReference>
<dbReference type="Pfam" id="PF03372">
    <property type="entry name" value="Exo_endo_phos"/>
    <property type="match status" value="1"/>
</dbReference>
<dbReference type="InterPro" id="IPR001322">
    <property type="entry name" value="Lamin_tail_dom"/>
</dbReference>
<dbReference type="PANTHER" id="PTHR42834:SF1">
    <property type="entry name" value="ENDONUCLEASE_EXONUCLEASE_PHOSPHATASE FAMILY PROTEIN (AFU_ORTHOLOGUE AFUA_3G09210)"/>
    <property type="match status" value="1"/>
</dbReference>
<feature type="region of interest" description="Disordered" evidence="1">
    <location>
        <begin position="179"/>
        <end position="237"/>
    </location>
</feature>
<feature type="domain" description="SLH" evidence="3">
    <location>
        <begin position="920"/>
        <end position="987"/>
    </location>
</feature>
<dbReference type="Pfam" id="PF00395">
    <property type="entry name" value="SLH"/>
    <property type="match status" value="3"/>
</dbReference>
<feature type="region of interest" description="Disordered" evidence="1">
    <location>
        <begin position="690"/>
        <end position="713"/>
    </location>
</feature>
<name>A0ABV8XYL4_9MICC</name>
<keyword evidence="2" id="KW-0732">Signal</keyword>
<dbReference type="SUPFAM" id="SSF74853">
    <property type="entry name" value="Lamin A/C globular tail domain"/>
    <property type="match status" value="1"/>
</dbReference>
<evidence type="ECO:0000256" key="2">
    <source>
        <dbReference type="SAM" id="SignalP"/>
    </source>
</evidence>
<evidence type="ECO:0000259" key="4">
    <source>
        <dbReference type="PROSITE" id="PS51841"/>
    </source>
</evidence>
<feature type="chain" id="PRO_5046280512" evidence="2">
    <location>
        <begin position="28"/>
        <end position="1042"/>
    </location>
</feature>
<dbReference type="SUPFAM" id="SSF56219">
    <property type="entry name" value="DNase I-like"/>
    <property type="match status" value="1"/>
</dbReference>
<dbReference type="Gene3D" id="3.60.10.10">
    <property type="entry name" value="Endonuclease/exonuclease/phosphatase"/>
    <property type="match status" value="1"/>
</dbReference>
<dbReference type="InterPro" id="IPR005135">
    <property type="entry name" value="Endo/exonuclease/phosphatase"/>
</dbReference>
<feature type="domain" description="LTD" evidence="4">
    <location>
        <begin position="22"/>
        <end position="171"/>
    </location>
</feature>
<evidence type="ECO:0000313" key="6">
    <source>
        <dbReference type="Proteomes" id="UP001595965"/>
    </source>
</evidence>
<keyword evidence="6" id="KW-1185">Reference proteome</keyword>
<gene>
    <name evidence="5" type="ORF">ACFO0K_08675</name>
</gene>
<evidence type="ECO:0000259" key="3">
    <source>
        <dbReference type="PROSITE" id="PS51272"/>
    </source>
</evidence>
<feature type="signal peptide" evidence="2">
    <location>
        <begin position="1"/>
        <end position="27"/>
    </location>
</feature>
<dbReference type="Proteomes" id="UP001595965">
    <property type="component" value="Unassembled WGS sequence"/>
</dbReference>
<dbReference type="Gene3D" id="2.60.40.1260">
    <property type="entry name" value="Lamin Tail domain"/>
    <property type="match status" value="1"/>
</dbReference>
<comment type="caution">
    <text evidence="5">The sequence shown here is derived from an EMBL/GenBank/DDBJ whole genome shotgun (WGS) entry which is preliminary data.</text>
</comment>
<protein>
    <submittedName>
        <fullName evidence="5">ExeM/NucH family extracellular endonuclease</fullName>
    </submittedName>
</protein>
<sequence length="1042" mass="109935">MTFSSRLTAVGASMALLSATLVVPAQAATAAPDTDAVIINEAYTNGGSANAVFTHKFVELYNPSDADVSLDGWSIQYRSSGGTGDPTGVIELSGTIKAGGYYLVQGNANGNEPNGEALPPADAGIGTSVAFAGTNGTIVLADQTERVSLPVGSVTAETGAAGVVDLLGYGTSNTFETAAATGPSANNDPKSMTRTDGVDTDDNSADFTATGTITPTNAAGETAGGGTGEPEPEPEVPTELTPIAEIQGTGAASEMVGENVMTQGVVTAVYSTGGFNGYYLQTAGSGGDDSTPGASDAVFIYSPDTVGDVALGDHVQVVGEVSEYYGGTQLTVRAGGVEQLDEAAEAVKPTVLEFPADEETKEAHEGMLLDPSGMEWTITDNYDVNSYGSLGLAPGTDPLPNPTSVANPGAEAQAVMAENAEKLIVLDDGATTNFMRSPGNQNKLPYLNIDDPVRVGSAVTFTDPVILDYRFEAWNFQPTQHLTHENADEVQPATFENTREAEATPEDVGGNVQLASFNVLNYFTTLGEEFEDCDAYEDHEGNPIATDYCDPRGAYNEENFLRQQEKIVAAINGLDASVVALEEIENSAKFGKDRDESLAALVQALNADAGSEKWAYAASPTERPSAADEDYIRNAFIYQPAAVETVGESTILTGDPAFGNAREPLAQTFRVLGENGGVEGTEFVAITNHFKSKGSGTGPGNKDSGDGQGNSNADRVAQAESLVDFAEDQKDSEDTDRVFLMGDFNAYEKEDPIKVLEAAGYVSQGAKAEGEYTYAYDAGVGSLDGIFASRSADETVMGTDIWMINANESVAMEYSRYNYTPEQLYAPDQWRSSDHNPILVGVQLDGEEEPGGPTDPEPVEDFSDNQPGSVYYTPVRWMQAAGVTTGYADGTYRKAAEITRGESVAFLQRYLAPDYTTDPAESVFPDVPAGAPHFTPIAWAADDSDGTPVSEGYTDGTFRPGQDVTRAEFVTFLYRAVDGAAVENEPGFEDVPGTNPYFEAISWAAAEGIVNGYTDGSYRPYDPISRGEVAKVMHYYDAVATD</sequence>
<dbReference type="EMBL" id="JBHSEN010000001">
    <property type="protein sequence ID" value="MFC4429753.1"/>
    <property type="molecule type" value="Genomic_DNA"/>
</dbReference>
<dbReference type="PANTHER" id="PTHR42834">
    <property type="entry name" value="ENDONUCLEASE/EXONUCLEASE/PHOSPHATASE FAMILY PROTEIN (AFU_ORTHOLOGUE AFUA_3G09210)"/>
    <property type="match status" value="1"/>
</dbReference>
<proteinExistence type="predicted"/>
<dbReference type="NCBIfam" id="NF033681">
    <property type="entry name" value="ExeM_NucH_DNase"/>
    <property type="match status" value="1"/>
</dbReference>
<evidence type="ECO:0000256" key="1">
    <source>
        <dbReference type="SAM" id="MobiDB-lite"/>
    </source>
</evidence>
<evidence type="ECO:0000313" key="5">
    <source>
        <dbReference type="EMBL" id="MFC4429753.1"/>
    </source>
</evidence>
<feature type="domain" description="SLH" evidence="3">
    <location>
        <begin position="858"/>
        <end position="919"/>
    </location>
</feature>
<keyword evidence="5" id="KW-0255">Endonuclease</keyword>
<dbReference type="GO" id="GO:0004519">
    <property type="term" value="F:endonuclease activity"/>
    <property type="evidence" value="ECO:0007669"/>
    <property type="project" value="UniProtKB-KW"/>
</dbReference>
<dbReference type="RefSeq" id="WP_344227831.1">
    <property type="nucleotide sequence ID" value="NZ_BAAALH010000002.1"/>
</dbReference>
<dbReference type="InterPro" id="IPR036415">
    <property type="entry name" value="Lamin_tail_dom_sf"/>
</dbReference>
<keyword evidence="5" id="KW-0378">Hydrolase</keyword>
<organism evidence="5 6">
    <name type="scientific">Citricoccus alkalitolerans</name>
    <dbReference type="NCBI Taxonomy" id="246603"/>
    <lineage>
        <taxon>Bacteria</taxon>
        <taxon>Bacillati</taxon>
        <taxon>Actinomycetota</taxon>
        <taxon>Actinomycetes</taxon>
        <taxon>Micrococcales</taxon>
        <taxon>Micrococcaceae</taxon>
        <taxon>Citricoccus</taxon>
    </lineage>
</organism>
<dbReference type="CDD" id="cd10283">
    <property type="entry name" value="MnuA_DNase1-like"/>
    <property type="match status" value="1"/>
</dbReference>
<keyword evidence="5" id="KW-0540">Nuclease</keyword>
<dbReference type="PROSITE" id="PS51841">
    <property type="entry name" value="LTD"/>
    <property type="match status" value="1"/>
</dbReference>
<dbReference type="InterPro" id="IPR047971">
    <property type="entry name" value="ExeM-like"/>
</dbReference>
<feature type="domain" description="SLH" evidence="3">
    <location>
        <begin position="988"/>
        <end position="1042"/>
    </location>
</feature>
<feature type="region of interest" description="Disordered" evidence="1">
    <location>
        <begin position="845"/>
        <end position="864"/>
    </location>
</feature>
<dbReference type="InterPro" id="IPR001119">
    <property type="entry name" value="SLH_dom"/>
</dbReference>
<dbReference type="InterPro" id="IPR036691">
    <property type="entry name" value="Endo/exonu/phosph_ase_sf"/>
</dbReference>
<dbReference type="Pfam" id="PF00932">
    <property type="entry name" value="LTD"/>
    <property type="match status" value="1"/>
</dbReference>
<reference evidence="6" key="1">
    <citation type="journal article" date="2019" name="Int. J. Syst. Evol. Microbiol.">
        <title>The Global Catalogue of Microorganisms (GCM) 10K type strain sequencing project: providing services to taxonomists for standard genome sequencing and annotation.</title>
        <authorList>
            <consortium name="The Broad Institute Genomics Platform"/>
            <consortium name="The Broad Institute Genome Sequencing Center for Infectious Disease"/>
            <person name="Wu L."/>
            <person name="Ma J."/>
        </authorList>
    </citation>
    <scope>NUCLEOTIDE SEQUENCE [LARGE SCALE GENOMIC DNA]</scope>
    <source>
        <strain evidence="6">CGMCC 1.12125</strain>
    </source>
</reference>
<dbReference type="CDD" id="cd04486">
    <property type="entry name" value="YhcR_OBF_like"/>
    <property type="match status" value="1"/>
</dbReference>
<accession>A0ABV8XYL4</accession>